<organism evidence="2 3">
    <name type="scientific">Shouchella lonarensis</name>
    <dbReference type="NCBI Taxonomy" id="1464122"/>
    <lineage>
        <taxon>Bacteria</taxon>
        <taxon>Bacillati</taxon>
        <taxon>Bacillota</taxon>
        <taxon>Bacilli</taxon>
        <taxon>Bacillales</taxon>
        <taxon>Bacillaceae</taxon>
        <taxon>Shouchella</taxon>
    </lineage>
</organism>
<dbReference type="AlphaFoldDB" id="A0A1G6JWR3"/>
<keyword evidence="1" id="KW-0812">Transmembrane</keyword>
<evidence type="ECO:0000313" key="2">
    <source>
        <dbReference type="EMBL" id="SDC22436.1"/>
    </source>
</evidence>
<dbReference type="EMBL" id="FMYM01000006">
    <property type="protein sequence ID" value="SDC22436.1"/>
    <property type="molecule type" value="Genomic_DNA"/>
</dbReference>
<keyword evidence="1" id="KW-0472">Membrane</keyword>
<gene>
    <name evidence="2" type="ORF">SAMN05421737_10698</name>
</gene>
<evidence type="ECO:0000256" key="1">
    <source>
        <dbReference type="SAM" id="Phobius"/>
    </source>
</evidence>
<sequence length="207" mass="23718">MERVVCLASRQQKKKNGRFYQYGFYVVCTILVVITVTVIFFFSRLFAVQEGHLPSSEYESETVVDMTFTREEVNKFLGHLMKQDGDMHGQFSLTDEDVRFYGEIDTVVSTIDIAMTFTPEVQTDGSLLLRAHTLSAGQLSLSPEYALRMFMATGEWPDWLEILPEEEALVLHLQNIEALFPYGVYVKEIDLPGDRVELSIQKVLDEK</sequence>
<accession>A0A1G6JWR3</accession>
<dbReference type="OrthoDB" id="2412610at2"/>
<dbReference type="InterPro" id="IPR018672">
    <property type="entry name" value="DUF2140"/>
</dbReference>
<evidence type="ECO:0000313" key="3">
    <source>
        <dbReference type="Proteomes" id="UP000242662"/>
    </source>
</evidence>
<keyword evidence="3" id="KW-1185">Reference proteome</keyword>
<feature type="transmembrane region" description="Helical" evidence="1">
    <location>
        <begin position="22"/>
        <end position="42"/>
    </location>
</feature>
<protein>
    <submittedName>
        <fullName evidence="2">Uncharacterized protein YpmS</fullName>
    </submittedName>
</protein>
<proteinExistence type="predicted"/>
<reference evidence="3" key="1">
    <citation type="submission" date="2016-09" db="EMBL/GenBank/DDBJ databases">
        <authorList>
            <person name="Varghese N."/>
            <person name="Submissions S."/>
        </authorList>
    </citation>
    <scope>NUCLEOTIDE SEQUENCE [LARGE SCALE GENOMIC DNA]</scope>
    <source>
        <strain evidence="3">25nlg</strain>
    </source>
</reference>
<dbReference type="Proteomes" id="UP000242662">
    <property type="component" value="Unassembled WGS sequence"/>
</dbReference>
<dbReference type="STRING" id="1464122.SAMN05421737_10698"/>
<keyword evidence="1" id="KW-1133">Transmembrane helix</keyword>
<dbReference type="Pfam" id="PF09911">
    <property type="entry name" value="DUF2140"/>
    <property type="match status" value="1"/>
</dbReference>
<name>A0A1G6JWR3_9BACI</name>